<keyword evidence="4" id="KW-1185">Reference proteome</keyword>
<keyword evidence="1" id="KW-0472">Membrane</keyword>
<keyword evidence="2" id="KW-0732">Signal</keyword>
<organism evidence="3 4">
    <name type="scientific">Thelonectria olida</name>
    <dbReference type="NCBI Taxonomy" id="1576542"/>
    <lineage>
        <taxon>Eukaryota</taxon>
        <taxon>Fungi</taxon>
        <taxon>Dikarya</taxon>
        <taxon>Ascomycota</taxon>
        <taxon>Pezizomycotina</taxon>
        <taxon>Sordariomycetes</taxon>
        <taxon>Hypocreomycetidae</taxon>
        <taxon>Hypocreales</taxon>
        <taxon>Nectriaceae</taxon>
        <taxon>Thelonectria</taxon>
    </lineage>
</organism>
<dbReference type="EMBL" id="JAGPYM010000010">
    <property type="protein sequence ID" value="KAH6889643.1"/>
    <property type="molecule type" value="Genomic_DNA"/>
</dbReference>
<sequence length="115" mass="12026">MHYKNLMLAFAAVVSGANTQPQAAAPAARGGVLTAILNSPFLGTIGGVALGTVIARQANQAWANRKCGISNSKENDEMRDAIAAVIAAHPDVSSHTFTLDRPDGEYTITVSFEGR</sequence>
<dbReference type="AlphaFoldDB" id="A0A9P8W6P8"/>
<protein>
    <submittedName>
        <fullName evidence="3">Uncharacterized protein</fullName>
    </submittedName>
</protein>
<evidence type="ECO:0000313" key="4">
    <source>
        <dbReference type="Proteomes" id="UP000777438"/>
    </source>
</evidence>
<comment type="caution">
    <text evidence="3">The sequence shown here is derived from an EMBL/GenBank/DDBJ whole genome shotgun (WGS) entry which is preliminary data.</text>
</comment>
<evidence type="ECO:0000256" key="1">
    <source>
        <dbReference type="SAM" id="Phobius"/>
    </source>
</evidence>
<evidence type="ECO:0000313" key="3">
    <source>
        <dbReference type="EMBL" id="KAH6889643.1"/>
    </source>
</evidence>
<dbReference type="Proteomes" id="UP000777438">
    <property type="component" value="Unassembled WGS sequence"/>
</dbReference>
<keyword evidence="1" id="KW-0812">Transmembrane</keyword>
<feature type="signal peptide" evidence="2">
    <location>
        <begin position="1"/>
        <end position="16"/>
    </location>
</feature>
<gene>
    <name evidence="3" type="ORF">B0T10DRAFT_486512</name>
</gene>
<proteinExistence type="predicted"/>
<name>A0A9P8W6P8_9HYPO</name>
<keyword evidence="1" id="KW-1133">Transmembrane helix</keyword>
<reference evidence="3 4" key="1">
    <citation type="journal article" date="2021" name="Nat. Commun.">
        <title>Genetic determinants of endophytism in the Arabidopsis root mycobiome.</title>
        <authorList>
            <person name="Mesny F."/>
            <person name="Miyauchi S."/>
            <person name="Thiergart T."/>
            <person name="Pickel B."/>
            <person name="Atanasova L."/>
            <person name="Karlsson M."/>
            <person name="Huettel B."/>
            <person name="Barry K.W."/>
            <person name="Haridas S."/>
            <person name="Chen C."/>
            <person name="Bauer D."/>
            <person name="Andreopoulos W."/>
            <person name="Pangilinan J."/>
            <person name="LaButti K."/>
            <person name="Riley R."/>
            <person name="Lipzen A."/>
            <person name="Clum A."/>
            <person name="Drula E."/>
            <person name="Henrissat B."/>
            <person name="Kohler A."/>
            <person name="Grigoriev I.V."/>
            <person name="Martin F.M."/>
            <person name="Hacquard S."/>
        </authorList>
    </citation>
    <scope>NUCLEOTIDE SEQUENCE [LARGE SCALE GENOMIC DNA]</scope>
    <source>
        <strain evidence="3 4">MPI-CAGE-CH-0241</strain>
    </source>
</reference>
<feature type="transmembrane region" description="Helical" evidence="1">
    <location>
        <begin position="35"/>
        <end position="55"/>
    </location>
</feature>
<accession>A0A9P8W6P8</accession>
<feature type="chain" id="PRO_5040422193" evidence="2">
    <location>
        <begin position="17"/>
        <end position="115"/>
    </location>
</feature>
<evidence type="ECO:0000256" key="2">
    <source>
        <dbReference type="SAM" id="SignalP"/>
    </source>
</evidence>